<feature type="compositionally biased region" description="Basic and acidic residues" evidence="5">
    <location>
        <begin position="449"/>
        <end position="459"/>
    </location>
</feature>
<dbReference type="GO" id="GO:0006364">
    <property type="term" value="P:rRNA processing"/>
    <property type="evidence" value="ECO:0007669"/>
    <property type="project" value="InterPro"/>
</dbReference>
<feature type="compositionally biased region" description="Acidic residues" evidence="5">
    <location>
        <begin position="416"/>
        <end position="427"/>
    </location>
</feature>
<evidence type="ECO:0000259" key="6">
    <source>
        <dbReference type="Pfam" id="PF08159"/>
    </source>
</evidence>
<comment type="subcellular location">
    <subcellularLocation>
        <location evidence="1">Nucleus</location>
        <location evidence="1">Nucleolus</location>
    </subcellularLocation>
</comment>
<evidence type="ECO:0000313" key="8">
    <source>
        <dbReference type="EMBL" id="PSR92188.1"/>
    </source>
</evidence>
<dbReference type="PANTHER" id="PTHR12202:SF0">
    <property type="entry name" value="ESF1 HOMOLOG"/>
    <property type="match status" value="1"/>
</dbReference>
<dbReference type="InParanoid" id="A0A2T3AD66"/>
<feature type="region of interest" description="Disordered" evidence="5">
    <location>
        <begin position="649"/>
        <end position="713"/>
    </location>
</feature>
<dbReference type="GO" id="GO:0003723">
    <property type="term" value="F:RNA binding"/>
    <property type="evidence" value="ECO:0007669"/>
    <property type="project" value="TreeGrafter"/>
</dbReference>
<keyword evidence="4" id="KW-0539">Nucleus</keyword>
<feature type="region of interest" description="Disordered" evidence="5">
    <location>
        <begin position="1"/>
        <end position="26"/>
    </location>
</feature>
<evidence type="ECO:0000313" key="9">
    <source>
        <dbReference type="Proteomes" id="UP000241462"/>
    </source>
</evidence>
<feature type="compositionally biased region" description="Basic and acidic residues" evidence="5">
    <location>
        <begin position="233"/>
        <end position="252"/>
    </location>
</feature>
<feature type="compositionally biased region" description="Acidic residues" evidence="5">
    <location>
        <begin position="89"/>
        <end position="119"/>
    </location>
</feature>
<protein>
    <submittedName>
        <fullName evidence="8">Uncharacterized protein</fullName>
    </submittedName>
</protein>
<feature type="compositionally biased region" description="Acidic residues" evidence="5">
    <location>
        <begin position="145"/>
        <end position="165"/>
    </location>
</feature>
<proteinExistence type="inferred from homology"/>
<feature type="region of interest" description="Disordered" evidence="5">
    <location>
        <begin position="59"/>
        <end position="188"/>
    </location>
</feature>
<feature type="compositionally biased region" description="Basic and acidic residues" evidence="5">
    <location>
        <begin position="428"/>
        <end position="442"/>
    </location>
</feature>
<dbReference type="PANTHER" id="PTHR12202">
    <property type="entry name" value="ESF1 HOMOLOG"/>
    <property type="match status" value="1"/>
</dbReference>
<feature type="domain" description="NUC153" evidence="6">
    <location>
        <begin position="635"/>
        <end position="662"/>
    </location>
</feature>
<accession>A0A2T3AD66</accession>
<evidence type="ECO:0000256" key="5">
    <source>
        <dbReference type="SAM" id="MobiDB-lite"/>
    </source>
</evidence>
<feature type="compositionally biased region" description="Basic and acidic residues" evidence="5">
    <location>
        <begin position="59"/>
        <end position="80"/>
    </location>
</feature>
<reference evidence="8 9" key="1">
    <citation type="journal article" date="2018" name="Mycol. Prog.">
        <title>Coniella lustricola, a new species from submerged detritus.</title>
        <authorList>
            <person name="Raudabaugh D.B."/>
            <person name="Iturriaga T."/>
            <person name="Carver A."/>
            <person name="Mondo S."/>
            <person name="Pangilinan J."/>
            <person name="Lipzen A."/>
            <person name="He G."/>
            <person name="Amirebrahimi M."/>
            <person name="Grigoriev I.V."/>
            <person name="Miller A.N."/>
        </authorList>
    </citation>
    <scope>NUCLEOTIDE SEQUENCE [LARGE SCALE GENOMIC DNA]</scope>
    <source>
        <strain evidence="8 9">B22-T-1</strain>
    </source>
</reference>
<keyword evidence="3" id="KW-0175">Coiled coil</keyword>
<evidence type="ECO:0000256" key="1">
    <source>
        <dbReference type="ARBA" id="ARBA00004604"/>
    </source>
</evidence>
<dbReference type="InterPro" id="IPR039754">
    <property type="entry name" value="Esf1"/>
</dbReference>
<feature type="region of interest" description="Disordered" evidence="5">
    <location>
        <begin position="414"/>
        <end position="628"/>
    </location>
</feature>
<feature type="compositionally biased region" description="Acidic residues" evidence="5">
    <location>
        <begin position="253"/>
        <end position="272"/>
    </location>
</feature>
<feature type="compositionally biased region" description="Basic and acidic residues" evidence="5">
    <location>
        <begin position="542"/>
        <end position="575"/>
    </location>
</feature>
<dbReference type="InterPro" id="IPR056750">
    <property type="entry name" value="RRM_ESF1"/>
</dbReference>
<feature type="compositionally biased region" description="Basic and acidic residues" evidence="5">
    <location>
        <begin position="483"/>
        <end position="504"/>
    </location>
</feature>
<feature type="domain" description="ESF1 RRM" evidence="7">
    <location>
        <begin position="187"/>
        <end position="354"/>
    </location>
</feature>
<dbReference type="FunCoup" id="A0A2T3AD66">
    <property type="interactions" value="1069"/>
</dbReference>
<feature type="compositionally biased region" description="Basic and acidic residues" evidence="5">
    <location>
        <begin position="120"/>
        <end position="136"/>
    </location>
</feature>
<feature type="compositionally biased region" description="Basic and acidic residues" evidence="5">
    <location>
        <begin position="588"/>
        <end position="604"/>
    </location>
</feature>
<dbReference type="EMBL" id="KZ678409">
    <property type="protein sequence ID" value="PSR92188.1"/>
    <property type="molecule type" value="Genomic_DNA"/>
</dbReference>
<dbReference type="Pfam" id="PF08159">
    <property type="entry name" value="NUC153"/>
    <property type="match status" value="1"/>
</dbReference>
<dbReference type="GO" id="GO:0005730">
    <property type="term" value="C:nucleolus"/>
    <property type="evidence" value="ECO:0007669"/>
    <property type="project" value="UniProtKB-SubCell"/>
</dbReference>
<feature type="compositionally biased region" description="Basic and acidic residues" evidence="5">
    <location>
        <begin position="517"/>
        <end position="531"/>
    </location>
</feature>
<evidence type="ECO:0000256" key="3">
    <source>
        <dbReference type="ARBA" id="ARBA00023054"/>
    </source>
</evidence>
<dbReference type="AlphaFoldDB" id="A0A2T3AD66"/>
<dbReference type="Proteomes" id="UP000241462">
    <property type="component" value="Unassembled WGS sequence"/>
</dbReference>
<gene>
    <name evidence="8" type="ORF">BD289DRAFT_429323</name>
</gene>
<sequence>MSSKQFKPRAKKRDSGPAAARITDARFTSFETDPRYALPSKRRAKTTIDKRFSRMLKDDEFTATAKTDRYGRKVKSDSKKKALQRLYQEEGEEDDEEKDDDDDDDEANDEEGSDVEVEKDDIVQRELEKANTKYDPARGGGFSSSEDDSDSDSDDDDEDSEEEQVDNAPDMQQYRTQQAEVETGDVTNRIAIVNLDWDNIKSVDLMALCNSFVPIGGRIEKVSIYPSEFGKERMQREELEGPPKEIFKKSAEDDSDDSDDGDEDKDGEDSDEEAKHELLKEENDEDFDSDALRTYQLDRLRYYYAIMICSDLKTAQKIYEATDGSEYLSSSNFLDLRFVPDDVTFDDEARDECTKVPNNYKPVDFVTDALQHSKVKLTWDMHPEETSRKETMKNAFSGSRDGIAENDIKAYLASGSEDEEDDSEQDDDNAKQDDAPKLSKKELARRKLREALGLKDEPTGKAAKSSGPVGDMQITFSSALTEPSKKTPEEETTAEKYIRKERERKSKRKEQALANREAGKAGEEDGPKEDLGFDDPFFAAEEPEKKSKSAVQKEERRKKREAREAKEKQTAEEKAQLQLLMTDNLNEESGHLDHFDMSEILKAEKNKKRKGKKSKKKVEEAAGLQDDFQMDVGGDRFKAVFEDHEFAIDPSNPKFKATTGMKKLLEEGRKKRKHGGDEDAAERRRDKKPKAKAADGSELRNLVSSIKKKSGKK</sequence>
<feature type="compositionally biased region" description="Basic residues" evidence="5">
    <location>
        <begin position="1"/>
        <end position="12"/>
    </location>
</feature>
<evidence type="ECO:0000256" key="2">
    <source>
        <dbReference type="ARBA" id="ARBA00009087"/>
    </source>
</evidence>
<keyword evidence="9" id="KW-1185">Reference proteome</keyword>
<comment type="similarity">
    <text evidence="2">Belongs to the ESF1 family.</text>
</comment>
<dbReference type="OrthoDB" id="431825at2759"/>
<evidence type="ECO:0000256" key="4">
    <source>
        <dbReference type="ARBA" id="ARBA00023242"/>
    </source>
</evidence>
<feature type="compositionally biased region" description="Basic and acidic residues" evidence="5">
    <location>
        <begin position="663"/>
        <end position="684"/>
    </location>
</feature>
<feature type="compositionally biased region" description="Basic residues" evidence="5">
    <location>
        <begin position="605"/>
        <end position="616"/>
    </location>
</feature>
<dbReference type="STRING" id="2025994.A0A2T3AD66"/>
<name>A0A2T3AD66_9PEZI</name>
<dbReference type="Pfam" id="PF25121">
    <property type="entry name" value="RRM_ESF1"/>
    <property type="match status" value="1"/>
</dbReference>
<dbReference type="InterPro" id="IPR012580">
    <property type="entry name" value="NUC153"/>
</dbReference>
<feature type="region of interest" description="Disordered" evidence="5">
    <location>
        <begin position="233"/>
        <end position="283"/>
    </location>
</feature>
<organism evidence="8 9">
    <name type="scientific">Coniella lustricola</name>
    <dbReference type="NCBI Taxonomy" id="2025994"/>
    <lineage>
        <taxon>Eukaryota</taxon>
        <taxon>Fungi</taxon>
        <taxon>Dikarya</taxon>
        <taxon>Ascomycota</taxon>
        <taxon>Pezizomycotina</taxon>
        <taxon>Sordariomycetes</taxon>
        <taxon>Sordariomycetidae</taxon>
        <taxon>Diaporthales</taxon>
        <taxon>Schizoparmaceae</taxon>
        <taxon>Coniella</taxon>
    </lineage>
</organism>
<evidence type="ECO:0000259" key="7">
    <source>
        <dbReference type="Pfam" id="PF25121"/>
    </source>
</evidence>